<evidence type="ECO:0000259" key="1">
    <source>
        <dbReference type="Pfam" id="PF12867"/>
    </source>
</evidence>
<feature type="domain" description="DinB-like" evidence="1">
    <location>
        <begin position="11"/>
        <end position="168"/>
    </location>
</feature>
<sequence length="176" mass="20104">MVKYQDIIPYMDQVRAQFMQVLNSFGPEEKQLREKPDGWNVTEVVEHLGKLEGVLQYQIKQMLAKEPVLPSEPLDEKKTDVMDIVKSSGIIGAKIEAPAPTRPSGTLSYEEAIEKLNEVRSATKALIPKLAERNTDELLYPHPFGFELNASQWAHFIAIHETTHIRQLQRIREANQ</sequence>
<dbReference type="InterPro" id="IPR024775">
    <property type="entry name" value="DinB-like"/>
</dbReference>
<dbReference type="SUPFAM" id="SSF109854">
    <property type="entry name" value="DinB/YfiT-like putative metalloenzymes"/>
    <property type="match status" value="1"/>
</dbReference>
<proteinExistence type="predicted"/>
<accession>A0ABU6GG02</accession>
<evidence type="ECO:0000313" key="2">
    <source>
        <dbReference type="EMBL" id="MEC0238656.1"/>
    </source>
</evidence>
<dbReference type="Gene3D" id="1.20.120.450">
    <property type="entry name" value="dinb family like domain"/>
    <property type="match status" value="1"/>
</dbReference>
<reference evidence="2 3" key="1">
    <citation type="submission" date="2023-03" db="EMBL/GenBank/DDBJ databases">
        <title>Bacillus Genome Sequencing.</title>
        <authorList>
            <person name="Dunlap C."/>
        </authorList>
    </citation>
    <scope>NUCLEOTIDE SEQUENCE [LARGE SCALE GENOMIC DNA]</scope>
    <source>
        <strain evidence="2 3">BD-525</strain>
    </source>
</reference>
<name>A0ABU6GG02_9BACL</name>
<evidence type="ECO:0000313" key="3">
    <source>
        <dbReference type="Proteomes" id="UP001344632"/>
    </source>
</evidence>
<gene>
    <name evidence="2" type="ORF">P4H66_02055</name>
</gene>
<dbReference type="EMBL" id="JARLKZ010000002">
    <property type="protein sequence ID" value="MEC0238656.1"/>
    <property type="molecule type" value="Genomic_DNA"/>
</dbReference>
<dbReference type="RefSeq" id="WP_326085398.1">
    <property type="nucleotide sequence ID" value="NZ_JARLKZ010000002.1"/>
</dbReference>
<dbReference type="Pfam" id="PF12867">
    <property type="entry name" value="DinB_2"/>
    <property type="match status" value="1"/>
</dbReference>
<dbReference type="InterPro" id="IPR034660">
    <property type="entry name" value="DinB/YfiT-like"/>
</dbReference>
<organism evidence="2 3">
    <name type="scientific">Paenibacillus dokdonensis</name>
    <dbReference type="NCBI Taxonomy" id="2567944"/>
    <lineage>
        <taxon>Bacteria</taxon>
        <taxon>Bacillati</taxon>
        <taxon>Bacillota</taxon>
        <taxon>Bacilli</taxon>
        <taxon>Bacillales</taxon>
        <taxon>Paenibacillaceae</taxon>
        <taxon>Paenibacillus</taxon>
    </lineage>
</organism>
<keyword evidence="3" id="KW-1185">Reference proteome</keyword>
<dbReference type="Proteomes" id="UP001344632">
    <property type="component" value="Unassembled WGS sequence"/>
</dbReference>
<protein>
    <submittedName>
        <fullName evidence="2">DinB family protein</fullName>
    </submittedName>
</protein>
<comment type="caution">
    <text evidence="2">The sequence shown here is derived from an EMBL/GenBank/DDBJ whole genome shotgun (WGS) entry which is preliminary data.</text>
</comment>